<feature type="chain" id="PRO_5008532680" description="Carbohydrate-binding protein SusD" evidence="6">
    <location>
        <begin position="24"/>
        <end position="625"/>
    </location>
</feature>
<dbReference type="RefSeq" id="WP_068826923.1">
    <property type="nucleotide sequence ID" value="NZ_CP014224.1"/>
</dbReference>
<keyword evidence="5" id="KW-0998">Cell outer membrane</keyword>
<evidence type="ECO:0000256" key="6">
    <source>
        <dbReference type="SAM" id="SignalP"/>
    </source>
</evidence>
<gene>
    <name evidence="9" type="ORF">AXE80_10130</name>
</gene>
<protein>
    <recommendedName>
        <fullName evidence="11">Carbohydrate-binding protein SusD</fullName>
    </recommendedName>
</protein>
<dbReference type="PROSITE" id="PS51257">
    <property type="entry name" value="PROKAR_LIPOPROTEIN"/>
    <property type="match status" value="1"/>
</dbReference>
<evidence type="ECO:0000256" key="2">
    <source>
        <dbReference type="ARBA" id="ARBA00006275"/>
    </source>
</evidence>
<keyword evidence="10" id="KW-1185">Reference proteome</keyword>
<dbReference type="Gene3D" id="1.25.40.390">
    <property type="match status" value="1"/>
</dbReference>
<evidence type="ECO:0000256" key="4">
    <source>
        <dbReference type="ARBA" id="ARBA00023136"/>
    </source>
</evidence>
<dbReference type="KEGG" id="wfu:AXE80_10130"/>
<dbReference type="EMBL" id="CP014224">
    <property type="protein sequence ID" value="ANW96611.1"/>
    <property type="molecule type" value="Genomic_DNA"/>
</dbReference>
<dbReference type="GO" id="GO:0009279">
    <property type="term" value="C:cell outer membrane"/>
    <property type="evidence" value="ECO:0007669"/>
    <property type="project" value="UniProtKB-SubCell"/>
</dbReference>
<dbReference type="InterPro" id="IPR033985">
    <property type="entry name" value="SusD-like_N"/>
</dbReference>
<evidence type="ECO:0000313" key="10">
    <source>
        <dbReference type="Proteomes" id="UP000092967"/>
    </source>
</evidence>
<evidence type="ECO:0000256" key="3">
    <source>
        <dbReference type="ARBA" id="ARBA00022729"/>
    </source>
</evidence>
<dbReference type="InterPro" id="IPR012944">
    <property type="entry name" value="SusD_RagB_dom"/>
</dbReference>
<evidence type="ECO:0000259" key="8">
    <source>
        <dbReference type="Pfam" id="PF14322"/>
    </source>
</evidence>
<comment type="subcellular location">
    <subcellularLocation>
        <location evidence="1">Cell outer membrane</location>
    </subcellularLocation>
</comment>
<accession>A0A1B1Y752</accession>
<dbReference type="STRING" id="1790137.AXE80_10130"/>
<feature type="signal peptide" evidence="6">
    <location>
        <begin position="1"/>
        <end position="23"/>
    </location>
</feature>
<organism evidence="9 10">
    <name type="scientific">Wenyingzhuangia fucanilytica</name>
    <dbReference type="NCBI Taxonomy" id="1790137"/>
    <lineage>
        <taxon>Bacteria</taxon>
        <taxon>Pseudomonadati</taxon>
        <taxon>Bacteroidota</taxon>
        <taxon>Flavobacteriia</taxon>
        <taxon>Flavobacteriales</taxon>
        <taxon>Flavobacteriaceae</taxon>
        <taxon>Wenyingzhuangia</taxon>
    </lineage>
</organism>
<keyword evidence="4" id="KW-0472">Membrane</keyword>
<evidence type="ECO:0000256" key="5">
    <source>
        <dbReference type="ARBA" id="ARBA00023237"/>
    </source>
</evidence>
<comment type="similarity">
    <text evidence="2">Belongs to the SusD family.</text>
</comment>
<evidence type="ECO:0000256" key="1">
    <source>
        <dbReference type="ARBA" id="ARBA00004442"/>
    </source>
</evidence>
<dbReference type="Pfam" id="PF07980">
    <property type="entry name" value="SusD_RagB"/>
    <property type="match status" value="1"/>
</dbReference>
<evidence type="ECO:0000259" key="7">
    <source>
        <dbReference type="Pfam" id="PF07980"/>
    </source>
</evidence>
<reference evidence="9 10" key="1">
    <citation type="submission" date="2016-02" db="EMBL/GenBank/DDBJ databases">
        <authorList>
            <person name="Wen L."/>
            <person name="He K."/>
            <person name="Yang H."/>
        </authorList>
    </citation>
    <scope>NUCLEOTIDE SEQUENCE [LARGE SCALE GENOMIC DNA]</scope>
    <source>
        <strain evidence="9 10">CZ1127</strain>
    </source>
</reference>
<dbReference type="OrthoDB" id="5694214at2"/>
<dbReference type="Proteomes" id="UP000092967">
    <property type="component" value="Chromosome"/>
</dbReference>
<dbReference type="InterPro" id="IPR011990">
    <property type="entry name" value="TPR-like_helical_dom_sf"/>
</dbReference>
<evidence type="ECO:0000313" key="9">
    <source>
        <dbReference type="EMBL" id="ANW96611.1"/>
    </source>
</evidence>
<proteinExistence type="inferred from homology"/>
<dbReference type="Pfam" id="PF14322">
    <property type="entry name" value="SusD-like_3"/>
    <property type="match status" value="1"/>
</dbReference>
<name>A0A1B1Y752_9FLAO</name>
<dbReference type="AlphaFoldDB" id="A0A1B1Y752"/>
<feature type="domain" description="SusD-like N-terminal" evidence="8">
    <location>
        <begin position="21"/>
        <end position="230"/>
    </location>
</feature>
<evidence type="ECO:0008006" key="11">
    <source>
        <dbReference type="Google" id="ProtNLM"/>
    </source>
</evidence>
<sequence length="625" mass="70130">MKNIKLISAILLAFLVFSCEDYLDEPNPNTPELLESITNLDDTNRVLNGVYNSLFNHYVLSIEEDHFRTDISAMKNRLNPDVGFPEHLDFYYKTVSPTTVRIEQRWGALYRGIFTANQALAALDIVKPSLTNADQLERWNQQRAQALFFRGTYHFYAHSVFNNGNVIIRDKYEQDIDKRHKEVSSSDEVIAFFRKDLEEAIPYLPMPNEVTELGRVTKGAAKMILANSYLYEATEGGQQNMSLINEAIKIYEDLRDNYGYALETEVNPITGSKMFTTAGDFNSESIFEIPYTTDFGIELSEFNEASPHSRLARRSAHFKFGGQDFIQPAAWLVLAYESDPLDSSNPVNTITTGDGNLNTRRESLRSSNMLFLNNDLDTPVYSYPNVLNSKAVDGASWGGLRNQGGIFTAFKKYTNHDLGIDNETVTTGGSIKSGKNVIVNRFAEVLLNLAECYIYKGQLQDAVNEINKIRERWALVPLELSSKIDDPGVAYDATSLKERLMFVEKPLELSAEGHAIRVIDLRRWGIAAQRFSDLSTVYYQGVDFPRAGRRPITPALAKGPNTSIGGGFFSDLQTIDASAVPADPQAQQSQKIFQEFVGVATNYNKNAGYLPIPAEEDINNNGFEN</sequence>
<feature type="domain" description="RagB/SusD" evidence="7">
    <location>
        <begin position="317"/>
        <end position="616"/>
    </location>
</feature>
<keyword evidence="3 6" id="KW-0732">Signal</keyword>
<dbReference type="SUPFAM" id="SSF48452">
    <property type="entry name" value="TPR-like"/>
    <property type="match status" value="1"/>
</dbReference>